<dbReference type="EMBL" id="UZAU01000267">
    <property type="status" value="NOT_ANNOTATED_CDS"/>
    <property type="molecule type" value="Genomic_DNA"/>
</dbReference>
<reference evidence="2" key="2">
    <citation type="submission" date="2021-03" db="UniProtKB">
        <authorList>
            <consortium name="EnsemblPlants"/>
        </authorList>
    </citation>
    <scope>IDENTIFICATION</scope>
</reference>
<dbReference type="EnsemblPlants" id="evm.model.03.788">
    <property type="protein sequence ID" value="cds.evm.model.03.788"/>
    <property type="gene ID" value="evm.TU.03.788"/>
</dbReference>
<sequence length="111" mass="12377">MIGFLLRSKEDEKLATHLGPRPRNARMKTPMVTQHSSMGDHDPVTVDRGSFKLCTDAATDYKRRKLGLRAVVKDDYDNIIAGLAIPISGLLDSAHAEALTLNFHYKNNGYH</sequence>
<keyword evidence="3" id="KW-1185">Reference proteome</keyword>
<reference evidence="2" key="1">
    <citation type="submission" date="2018-11" db="EMBL/GenBank/DDBJ databases">
        <authorList>
            <person name="Grassa J C."/>
        </authorList>
    </citation>
    <scope>NUCLEOTIDE SEQUENCE [LARGE SCALE GENOMIC DNA]</scope>
</reference>
<proteinExistence type="predicted"/>
<accession>A0A803PAF2</accession>
<dbReference type="AlphaFoldDB" id="A0A803PAF2"/>
<evidence type="ECO:0000313" key="2">
    <source>
        <dbReference type="EnsemblPlants" id="cds.evm.model.03.788"/>
    </source>
</evidence>
<dbReference type="Gramene" id="evm.model.03.788">
    <property type="protein sequence ID" value="cds.evm.model.03.788"/>
    <property type="gene ID" value="evm.TU.03.788"/>
</dbReference>
<dbReference type="Proteomes" id="UP000596661">
    <property type="component" value="Chromosome 3"/>
</dbReference>
<name>A0A803PAF2_CANSA</name>
<evidence type="ECO:0000313" key="3">
    <source>
        <dbReference type="Proteomes" id="UP000596661"/>
    </source>
</evidence>
<feature type="region of interest" description="Disordered" evidence="1">
    <location>
        <begin position="13"/>
        <end position="44"/>
    </location>
</feature>
<protein>
    <submittedName>
        <fullName evidence="2">Uncharacterized protein</fullName>
    </submittedName>
</protein>
<evidence type="ECO:0000256" key="1">
    <source>
        <dbReference type="SAM" id="MobiDB-lite"/>
    </source>
</evidence>
<organism evidence="2 3">
    <name type="scientific">Cannabis sativa</name>
    <name type="common">Hemp</name>
    <name type="synonym">Marijuana</name>
    <dbReference type="NCBI Taxonomy" id="3483"/>
    <lineage>
        <taxon>Eukaryota</taxon>
        <taxon>Viridiplantae</taxon>
        <taxon>Streptophyta</taxon>
        <taxon>Embryophyta</taxon>
        <taxon>Tracheophyta</taxon>
        <taxon>Spermatophyta</taxon>
        <taxon>Magnoliopsida</taxon>
        <taxon>eudicotyledons</taxon>
        <taxon>Gunneridae</taxon>
        <taxon>Pentapetalae</taxon>
        <taxon>rosids</taxon>
        <taxon>fabids</taxon>
        <taxon>Rosales</taxon>
        <taxon>Cannabaceae</taxon>
        <taxon>Cannabis</taxon>
    </lineage>
</organism>